<evidence type="ECO:0000313" key="16">
    <source>
        <dbReference type="Proteomes" id="UP000218231"/>
    </source>
</evidence>
<dbReference type="EMBL" id="LIAE01007150">
    <property type="protein sequence ID" value="PAV81623.1"/>
    <property type="molecule type" value="Genomic_DNA"/>
</dbReference>
<keyword evidence="6 14" id="KW-1133">Transmembrane helix</keyword>
<keyword evidence="4 13" id="KW-0894">Sodium channel</keyword>
<evidence type="ECO:0000256" key="12">
    <source>
        <dbReference type="ARBA" id="ARBA00023303"/>
    </source>
</evidence>
<dbReference type="GO" id="GO:0005886">
    <property type="term" value="C:plasma membrane"/>
    <property type="evidence" value="ECO:0007669"/>
    <property type="project" value="TreeGrafter"/>
</dbReference>
<keyword evidence="12 13" id="KW-0407">Ion channel</keyword>
<dbReference type="Proteomes" id="UP000218231">
    <property type="component" value="Unassembled WGS sequence"/>
</dbReference>
<evidence type="ECO:0000256" key="9">
    <source>
        <dbReference type="ARBA" id="ARBA00023136"/>
    </source>
</evidence>
<evidence type="ECO:0000256" key="5">
    <source>
        <dbReference type="ARBA" id="ARBA00022692"/>
    </source>
</evidence>
<dbReference type="Gene3D" id="1.10.287.770">
    <property type="entry name" value="YojJ-like"/>
    <property type="match status" value="1"/>
</dbReference>
<keyword evidence="16" id="KW-1185">Reference proteome</keyword>
<dbReference type="Pfam" id="PF00858">
    <property type="entry name" value="ASC"/>
    <property type="match status" value="1"/>
</dbReference>
<dbReference type="PANTHER" id="PTHR11690">
    <property type="entry name" value="AMILORIDE-SENSITIVE SODIUM CHANNEL-RELATED"/>
    <property type="match status" value="1"/>
</dbReference>
<organism evidence="15 16">
    <name type="scientific">Diploscapter pachys</name>
    <dbReference type="NCBI Taxonomy" id="2018661"/>
    <lineage>
        <taxon>Eukaryota</taxon>
        <taxon>Metazoa</taxon>
        <taxon>Ecdysozoa</taxon>
        <taxon>Nematoda</taxon>
        <taxon>Chromadorea</taxon>
        <taxon>Rhabditida</taxon>
        <taxon>Rhabditina</taxon>
        <taxon>Rhabditomorpha</taxon>
        <taxon>Rhabditoidea</taxon>
        <taxon>Rhabditidae</taxon>
        <taxon>Diploscapter</taxon>
    </lineage>
</organism>
<comment type="subcellular location">
    <subcellularLocation>
        <location evidence="1">Membrane</location>
        <topology evidence="1">Multi-pass membrane protein</topology>
    </subcellularLocation>
</comment>
<evidence type="ECO:0000313" key="15">
    <source>
        <dbReference type="EMBL" id="PAV81623.1"/>
    </source>
</evidence>
<dbReference type="PRINTS" id="PR01078">
    <property type="entry name" value="AMINACHANNEL"/>
</dbReference>
<dbReference type="PANTHER" id="PTHR11690:SF222">
    <property type="entry name" value="AMILORIDE-SENSITIVE SODIUM CHANNEL SUBUNIT GAMMA"/>
    <property type="match status" value="1"/>
</dbReference>
<evidence type="ECO:0000256" key="14">
    <source>
        <dbReference type="SAM" id="Phobius"/>
    </source>
</evidence>
<feature type="transmembrane region" description="Helical" evidence="14">
    <location>
        <begin position="258"/>
        <end position="282"/>
    </location>
</feature>
<dbReference type="InterPro" id="IPR001873">
    <property type="entry name" value="ENaC"/>
</dbReference>
<gene>
    <name evidence="15" type="ORF">WR25_17479</name>
</gene>
<dbReference type="STRING" id="2018661.A0A2A2L649"/>
<evidence type="ECO:0000256" key="11">
    <source>
        <dbReference type="ARBA" id="ARBA00023201"/>
    </source>
</evidence>
<dbReference type="OrthoDB" id="5810418at2759"/>
<evidence type="ECO:0000256" key="3">
    <source>
        <dbReference type="ARBA" id="ARBA00022448"/>
    </source>
</evidence>
<keyword evidence="11 13" id="KW-0739">Sodium transport</keyword>
<keyword evidence="8 13" id="KW-0406">Ion transport</keyword>
<proteinExistence type="inferred from homology"/>
<evidence type="ECO:0000256" key="1">
    <source>
        <dbReference type="ARBA" id="ARBA00004141"/>
    </source>
</evidence>
<evidence type="ECO:0000256" key="10">
    <source>
        <dbReference type="ARBA" id="ARBA00023180"/>
    </source>
</evidence>
<evidence type="ECO:0000256" key="6">
    <source>
        <dbReference type="ARBA" id="ARBA00022989"/>
    </source>
</evidence>
<keyword evidence="3 13" id="KW-0813">Transport</keyword>
<keyword evidence="5 13" id="KW-0812">Transmembrane</keyword>
<keyword evidence="9 14" id="KW-0472">Membrane</keyword>
<evidence type="ECO:0000256" key="4">
    <source>
        <dbReference type="ARBA" id="ARBA00022461"/>
    </source>
</evidence>
<comment type="caution">
    <text evidence="15">The sequence shown here is derived from an EMBL/GenBank/DDBJ whole genome shotgun (WGS) entry which is preliminary data.</text>
</comment>
<evidence type="ECO:0000256" key="2">
    <source>
        <dbReference type="ARBA" id="ARBA00007193"/>
    </source>
</evidence>
<reference evidence="15 16" key="1">
    <citation type="journal article" date="2017" name="Curr. Biol.">
        <title>Genome architecture and evolution of a unichromosomal asexual nematode.</title>
        <authorList>
            <person name="Fradin H."/>
            <person name="Zegar C."/>
            <person name="Gutwein M."/>
            <person name="Lucas J."/>
            <person name="Kovtun M."/>
            <person name="Corcoran D."/>
            <person name="Baugh L.R."/>
            <person name="Kiontke K."/>
            <person name="Gunsalus K."/>
            <person name="Fitch D.H."/>
            <person name="Piano F."/>
        </authorList>
    </citation>
    <scope>NUCLEOTIDE SEQUENCE [LARGE SCALE GENOMIC DNA]</scope>
    <source>
        <strain evidence="15">PF1309</strain>
    </source>
</reference>
<protein>
    <submittedName>
        <fullName evidence="15">Uncharacterized protein</fullName>
    </submittedName>
</protein>
<evidence type="ECO:0000256" key="7">
    <source>
        <dbReference type="ARBA" id="ARBA00023053"/>
    </source>
</evidence>
<dbReference type="Gene3D" id="2.60.470.10">
    <property type="entry name" value="Acid-sensing ion channels like domains"/>
    <property type="match status" value="1"/>
</dbReference>
<evidence type="ECO:0000256" key="8">
    <source>
        <dbReference type="ARBA" id="ARBA00023065"/>
    </source>
</evidence>
<keyword evidence="7" id="KW-0915">Sodium</keyword>
<accession>A0A2A2L649</accession>
<dbReference type="GO" id="GO:0015280">
    <property type="term" value="F:ligand-gated sodium channel activity"/>
    <property type="evidence" value="ECO:0007669"/>
    <property type="project" value="TreeGrafter"/>
</dbReference>
<comment type="similarity">
    <text evidence="2 13">Belongs to the amiloride-sensitive sodium channel (TC 1.A.6) family.</text>
</comment>
<dbReference type="AlphaFoldDB" id="A0A2A2L649"/>
<evidence type="ECO:0000256" key="13">
    <source>
        <dbReference type="RuleBase" id="RU000679"/>
    </source>
</evidence>
<name>A0A2A2L649_9BILA</name>
<sequence>MNYWIISYSRMSIPMSYRKIEPFCTWRLGDQQYDIYRESHPEFNITKFLDNAGFECEEMFRVCSFAGRRFNCCNYTSPFMTTFGKCYALDLGRSKRSWMQKQTAAGADAGLQIILDAQSDEQLTQGSAASAAYENGFRYYVHANNTLAYLNSEGISVSPGFRSYSAISSNRYILLPEEEWGNCTHYWPKNYTTSLPYSFANCAHFCKARYFNELCGCAPAVYNIDHQFETCTPKATSDCISMKIKNADTGDMGGNMGLFLGMSVFSIAELSLFLTKISWLIVSKKRRDYMYKKKKNEEMREKELEEAVKDYKSFRTRKNNNSFRILRQKVKNLASTIYKQESRNLSKKKKVEDFKEVS</sequence>
<keyword evidence="10" id="KW-0325">Glycoprotein</keyword>